<organism evidence="2">
    <name type="scientific">Chlamydia pneumoniae</name>
    <name type="common">Chlamydophila pneumoniae</name>
    <dbReference type="NCBI Taxonomy" id="83558"/>
    <lineage>
        <taxon>Bacteria</taxon>
        <taxon>Pseudomonadati</taxon>
        <taxon>Chlamydiota</taxon>
        <taxon>Chlamydiia</taxon>
        <taxon>Chlamydiales</taxon>
        <taxon>Chlamydiaceae</taxon>
        <taxon>Chlamydia/Chlamydophila group</taxon>
        <taxon>Chlamydia</taxon>
    </lineage>
</organism>
<protein>
    <submittedName>
        <fullName evidence="2">Uncharacterized protein</fullName>
    </submittedName>
</protein>
<proteinExistence type="predicted"/>
<sequence length="197" mass="22661">MVVLAEIKEEDLRARKLPVRKRREKNYLRIFRVLSRCDVMRIIRFDPYGALSAQSIAKDSRQNSPLVEKISEEIATNEAIRLALLAIGDREQEEKKQRHRYKLLGQKQAKVLLSQLRHVHLDFKKLHCDSKKKEDQEKDEKNKQKRSIKVTKKKKGISLGAAASQAIAAAAEAWVIARNKGVLETASTLFYQKDEEA</sequence>
<name>A0A0F7WYG6_CHLPN</name>
<feature type="region of interest" description="Disordered" evidence="1">
    <location>
        <begin position="130"/>
        <end position="150"/>
    </location>
</feature>
<dbReference type="AlphaFoldDB" id="A0A0F7WYG6"/>
<reference evidence="2" key="1">
    <citation type="submission" date="2015-05" db="EMBL/GenBank/DDBJ databases">
        <authorList>
            <person name="Rattei Thomas"/>
        </authorList>
    </citation>
    <scope>NUCLEOTIDE SEQUENCE</scope>
    <source>
        <strain evidence="2">DC9</strain>
    </source>
</reference>
<gene>
    <name evidence="2" type="ORF">BN1224_DC9_BM_00040</name>
</gene>
<evidence type="ECO:0000313" key="2">
    <source>
        <dbReference type="EMBL" id="CRI42443.1"/>
    </source>
</evidence>
<feature type="compositionally biased region" description="Basic and acidic residues" evidence="1">
    <location>
        <begin position="130"/>
        <end position="142"/>
    </location>
</feature>
<accession>A0A0F7WYG6</accession>
<evidence type="ECO:0000256" key="1">
    <source>
        <dbReference type="SAM" id="MobiDB-lite"/>
    </source>
</evidence>
<dbReference type="EMBL" id="LN847044">
    <property type="protein sequence ID" value="CRI42443.1"/>
    <property type="molecule type" value="Genomic_DNA"/>
</dbReference>